<dbReference type="Gene3D" id="1.50.10.10">
    <property type="match status" value="1"/>
</dbReference>
<reference evidence="1 2" key="1">
    <citation type="submission" date="2020-03" db="EMBL/GenBank/DDBJ databases">
        <title>Soil Listeria distribution.</title>
        <authorList>
            <person name="Liao J."/>
            <person name="Wiedmann M."/>
        </authorList>
    </citation>
    <scope>NUCLEOTIDE SEQUENCE [LARGE SCALE GENOMIC DNA]</scope>
    <source>
        <strain evidence="1 2">FSL L7-1523</strain>
    </source>
</reference>
<evidence type="ECO:0000313" key="2">
    <source>
        <dbReference type="Proteomes" id="UP000564536"/>
    </source>
</evidence>
<evidence type="ECO:0000313" key="1">
    <source>
        <dbReference type="EMBL" id="MBC1500167.1"/>
    </source>
</evidence>
<dbReference type="EMBL" id="JAARRL010000007">
    <property type="protein sequence ID" value="MBC1500167.1"/>
    <property type="molecule type" value="Genomic_DNA"/>
</dbReference>
<dbReference type="AlphaFoldDB" id="A0A841Z6T1"/>
<dbReference type="InterPro" id="IPR008313">
    <property type="entry name" value="GH125"/>
</dbReference>
<dbReference type="InterPro" id="IPR012341">
    <property type="entry name" value="6hp_glycosidase-like_sf"/>
</dbReference>
<dbReference type="Proteomes" id="UP000564536">
    <property type="component" value="Unassembled WGS sequence"/>
</dbReference>
<sequence>MTRGFTGLRCLLNEGNGDILDKEVLKNTSLDKELMGDDTYLRLRRITDEILTEAVRDNAELATLIDNAVDQVLEHANLSEKLKRMFRKCMLNTITTTLVQKKDDSAFLFTGDIPAMWLRDSGGQLRVFLNLDDPSGKLHDVIGAVIRQQFRYILLDPYTNAFNFAGNGNCWSEIDQSERQNPWSWERKYELDSLCFPVELAYFYWKQTGRVDLFDGDFLAAVKELIRVFRVEQHHEEQSEYFFIRDNGIEQDSLPNDGCGTKVGYTGMIWSAFRPSDDACEYGYLLPANMFAVVILGYLEEIMTAFYPEETDLLGTITDVKKEVQAGIVEFGIVEHPKYGKIYAYEVDGLGNSNIMDDTGVPSLLSLPYIKYCDTDDTIYQNTRRFSLSKENRYYFEGTAAKGLGSPHTPPEYVWHMGLAIQGLTSTDAEECQELLRLFETTDAGTDLTHEGFLADDPTIYTREWFSWSNSIFCEFVLKEIGKLKL</sequence>
<dbReference type="PIRSF" id="PIRSF028846">
    <property type="entry name" value="UCP028846"/>
    <property type="match status" value="1"/>
</dbReference>
<dbReference type="SUPFAM" id="SSF48208">
    <property type="entry name" value="Six-hairpin glycosidases"/>
    <property type="match status" value="1"/>
</dbReference>
<dbReference type="Pfam" id="PF06824">
    <property type="entry name" value="Glyco_hydro_125"/>
    <property type="match status" value="1"/>
</dbReference>
<dbReference type="PANTHER" id="PTHR31047">
    <property type="entry name" value="MEIOTICALLY UP-REGULATED GENE 157 PROTEIN"/>
    <property type="match status" value="1"/>
</dbReference>
<dbReference type="GO" id="GO:0016787">
    <property type="term" value="F:hydrolase activity"/>
    <property type="evidence" value="ECO:0007669"/>
    <property type="project" value="UniProtKB-KW"/>
</dbReference>
<dbReference type="GO" id="GO:0005975">
    <property type="term" value="P:carbohydrate metabolic process"/>
    <property type="evidence" value="ECO:0007669"/>
    <property type="project" value="InterPro"/>
</dbReference>
<dbReference type="InterPro" id="IPR008928">
    <property type="entry name" value="6-hairpin_glycosidase_sf"/>
</dbReference>
<comment type="caution">
    <text evidence="1">The sequence shown here is derived from an EMBL/GenBank/DDBJ whole genome shotgun (WGS) entry which is preliminary data.</text>
</comment>
<protein>
    <submittedName>
        <fullName evidence="1">Glycoside hydrolase family 125 protein</fullName>
    </submittedName>
</protein>
<dbReference type="PANTHER" id="PTHR31047:SF0">
    <property type="entry name" value="MEIOTICALLY UP-REGULATED GENE 157 PROTEIN"/>
    <property type="match status" value="1"/>
</dbReference>
<accession>A0A841Z6T1</accession>
<gene>
    <name evidence="1" type="ORF">HB943_06095</name>
</gene>
<organism evidence="1 2">
    <name type="scientific">Listeria weihenstephanensis</name>
    <dbReference type="NCBI Taxonomy" id="1006155"/>
    <lineage>
        <taxon>Bacteria</taxon>
        <taxon>Bacillati</taxon>
        <taxon>Bacillota</taxon>
        <taxon>Bacilli</taxon>
        <taxon>Bacillales</taxon>
        <taxon>Listeriaceae</taxon>
        <taxon>Listeria</taxon>
    </lineage>
</organism>
<name>A0A841Z6T1_9LIST</name>
<dbReference type="SMART" id="SM01149">
    <property type="entry name" value="DUF1237"/>
    <property type="match status" value="1"/>
</dbReference>
<keyword evidence="1" id="KW-0378">Hydrolase</keyword>
<proteinExistence type="predicted"/>